<evidence type="ECO:0000313" key="1">
    <source>
        <dbReference type="EMBL" id="KZS96597.1"/>
    </source>
</evidence>
<dbReference type="OrthoDB" id="3184970at2759"/>
<name>A0A164Y5H5_9AGAM</name>
<accession>A0A164Y5H5</accession>
<dbReference type="InterPro" id="IPR011333">
    <property type="entry name" value="SKP1/BTB/POZ_sf"/>
</dbReference>
<organism evidence="1 2">
    <name type="scientific">Sistotremastrum niveocremeum HHB9708</name>
    <dbReference type="NCBI Taxonomy" id="1314777"/>
    <lineage>
        <taxon>Eukaryota</taxon>
        <taxon>Fungi</taxon>
        <taxon>Dikarya</taxon>
        <taxon>Basidiomycota</taxon>
        <taxon>Agaricomycotina</taxon>
        <taxon>Agaricomycetes</taxon>
        <taxon>Sistotremastrales</taxon>
        <taxon>Sistotremastraceae</taxon>
        <taxon>Sertulicium</taxon>
        <taxon>Sertulicium niveocremeum</taxon>
    </lineage>
</organism>
<proteinExistence type="predicted"/>
<reference evidence="1 2" key="1">
    <citation type="journal article" date="2016" name="Mol. Biol. Evol.">
        <title>Comparative Genomics of Early-Diverging Mushroom-Forming Fungi Provides Insights into the Origins of Lignocellulose Decay Capabilities.</title>
        <authorList>
            <person name="Nagy L.G."/>
            <person name="Riley R."/>
            <person name="Tritt A."/>
            <person name="Adam C."/>
            <person name="Daum C."/>
            <person name="Floudas D."/>
            <person name="Sun H."/>
            <person name="Yadav J.S."/>
            <person name="Pangilinan J."/>
            <person name="Larsson K.H."/>
            <person name="Matsuura K."/>
            <person name="Barry K."/>
            <person name="Labutti K."/>
            <person name="Kuo R."/>
            <person name="Ohm R.A."/>
            <person name="Bhattacharya S.S."/>
            <person name="Shirouzu T."/>
            <person name="Yoshinaga Y."/>
            <person name="Martin F.M."/>
            <person name="Grigoriev I.V."/>
            <person name="Hibbett D.S."/>
        </authorList>
    </citation>
    <scope>NUCLEOTIDE SEQUENCE [LARGE SCALE GENOMIC DNA]</scope>
    <source>
        <strain evidence="1 2">HHB9708</strain>
    </source>
</reference>
<evidence type="ECO:0000313" key="2">
    <source>
        <dbReference type="Proteomes" id="UP000076722"/>
    </source>
</evidence>
<sequence>MSSLISGNDQRFLPISWVQDQVVQDTTFAFDDADLVIHSADHVRFKLSDILIMLDKYQMHRLRELAQNFILGTINLEENPLRHYILARDHNLTRLRKAVLPLIGALDLHAYMTSTDLQVPNDLRRANKIPLLVRVARLPVAVYGVKCKDKPAWNRYTDGPHTHLDPSRCCSWKAYLAAAEEEVKTASHKDILRPELRVQVAMKSQCSDAMHWLMEECREMVDGVRKAVKDVPWDYEEEYEKYDVFTCYNSSVLMRIPLKSPWFGHPEEIGVLVKYCDFRQFFIVSRGVRMIGDETQRHECYASINRK</sequence>
<dbReference type="Gene3D" id="3.30.710.10">
    <property type="entry name" value="Potassium Channel Kv1.1, Chain A"/>
    <property type="match status" value="1"/>
</dbReference>
<dbReference type="AlphaFoldDB" id="A0A164Y5H5"/>
<protein>
    <submittedName>
        <fullName evidence="1">Uncharacterized protein</fullName>
    </submittedName>
</protein>
<dbReference type="Proteomes" id="UP000076722">
    <property type="component" value="Unassembled WGS sequence"/>
</dbReference>
<keyword evidence="2" id="KW-1185">Reference proteome</keyword>
<dbReference type="EMBL" id="KV419398">
    <property type="protein sequence ID" value="KZS96597.1"/>
    <property type="molecule type" value="Genomic_DNA"/>
</dbReference>
<gene>
    <name evidence="1" type="ORF">SISNIDRAFT_463379</name>
</gene>